<dbReference type="PANTHER" id="PTHR48083:SF13">
    <property type="entry name" value="ACYL-COA DEHYDROGENASE FAMILY MEMBER 11"/>
    <property type="match status" value="1"/>
</dbReference>
<accession>A0A3P3YF43</accession>
<evidence type="ECO:0000256" key="1">
    <source>
        <dbReference type="ARBA" id="ARBA00001974"/>
    </source>
</evidence>
<feature type="domain" description="Acyl-CoA oxidase/dehydrogenase middle" evidence="12">
    <location>
        <begin position="537"/>
        <end position="635"/>
    </location>
</feature>
<evidence type="ECO:0000256" key="7">
    <source>
        <dbReference type="ARBA" id="ARBA00023002"/>
    </source>
</evidence>
<evidence type="ECO:0000256" key="3">
    <source>
        <dbReference type="ARBA" id="ARBA00009347"/>
    </source>
</evidence>
<keyword evidence="6" id="KW-0276">Fatty acid metabolism</keyword>
<evidence type="ECO:0008006" key="15">
    <source>
        <dbReference type="Google" id="ProtNLM"/>
    </source>
</evidence>
<dbReference type="InterPro" id="IPR037069">
    <property type="entry name" value="AcylCoA_DH/ox_N_sf"/>
</dbReference>
<dbReference type="SUPFAM" id="SSF56112">
    <property type="entry name" value="Protein kinase-like (PK-like)"/>
    <property type="match status" value="1"/>
</dbReference>
<evidence type="ECO:0000259" key="12">
    <source>
        <dbReference type="Pfam" id="PF02770"/>
    </source>
</evidence>
<geneLocation type="mitochondrion" evidence="13"/>
<dbReference type="SUPFAM" id="SSF47203">
    <property type="entry name" value="Acyl-CoA dehydrogenase C-terminal domain-like"/>
    <property type="match status" value="1"/>
</dbReference>
<dbReference type="Pfam" id="PF00441">
    <property type="entry name" value="Acyl-CoA_dh_1"/>
    <property type="match status" value="1"/>
</dbReference>
<evidence type="ECO:0000259" key="11">
    <source>
        <dbReference type="Pfam" id="PF01636"/>
    </source>
</evidence>
<dbReference type="PANTHER" id="PTHR48083">
    <property type="entry name" value="MEDIUM-CHAIN SPECIFIC ACYL-COA DEHYDROGENASE, MITOCHONDRIAL-RELATED"/>
    <property type="match status" value="1"/>
</dbReference>
<dbReference type="AlphaFoldDB" id="A0A3P3YF43"/>
<reference evidence="13 14" key="1">
    <citation type="submission" date="2018-03" db="EMBL/GenBank/DDBJ databases">
        <authorList>
            <person name="Fogelqvist J."/>
        </authorList>
    </citation>
    <scope>NUCLEOTIDE SEQUENCE [LARGE SCALE GENOMIC DNA]</scope>
</reference>
<dbReference type="Pfam" id="PF02770">
    <property type="entry name" value="Acyl-CoA_dh_M"/>
    <property type="match status" value="1"/>
</dbReference>
<evidence type="ECO:0000256" key="2">
    <source>
        <dbReference type="ARBA" id="ARBA00004275"/>
    </source>
</evidence>
<keyword evidence="4" id="KW-0285">Flavoprotein</keyword>
<feature type="domain" description="Acyl-CoA dehydrogenase/oxidase C-terminal" evidence="10">
    <location>
        <begin position="651"/>
        <end position="800"/>
    </location>
</feature>
<keyword evidence="13" id="KW-0496">Mitochondrion</keyword>
<evidence type="ECO:0000256" key="8">
    <source>
        <dbReference type="ARBA" id="ARBA00023098"/>
    </source>
</evidence>
<dbReference type="InterPro" id="IPR011009">
    <property type="entry name" value="Kinase-like_dom_sf"/>
</dbReference>
<keyword evidence="5" id="KW-0274">FAD</keyword>
<dbReference type="InterPro" id="IPR009100">
    <property type="entry name" value="AcylCoA_DH/oxidase_NM_dom_sf"/>
</dbReference>
<protein>
    <recommendedName>
        <fullName evidence="15">Protein kinase domain-containing protein</fullName>
    </recommendedName>
</protein>
<evidence type="ECO:0000256" key="9">
    <source>
        <dbReference type="ARBA" id="ARBA00023140"/>
    </source>
</evidence>
<dbReference type="Proteomes" id="UP000290189">
    <property type="component" value="Unassembled WGS sequence"/>
</dbReference>
<keyword evidence="9" id="KW-0576">Peroxisome</keyword>
<dbReference type="GO" id="GO:0050660">
    <property type="term" value="F:flavin adenine dinucleotide binding"/>
    <property type="evidence" value="ECO:0007669"/>
    <property type="project" value="InterPro"/>
</dbReference>
<dbReference type="EMBL" id="OVEO01000010">
    <property type="protein sequence ID" value="SPQ98729.1"/>
    <property type="molecule type" value="Genomic_DNA"/>
</dbReference>
<dbReference type="Gene3D" id="2.40.110.10">
    <property type="entry name" value="Butyryl-CoA Dehydrogenase, subunit A, domain 2"/>
    <property type="match status" value="1"/>
</dbReference>
<evidence type="ECO:0000313" key="13">
    <source>
        <dbReference type="EMBL" id="SPQ98729.1"/>
    </source>
</evidence>
<dbReference type="FunFam" id="2.40.110.10:FF:000002">
    <property type="entry name" value="Acyl-CoA dehydrogenase fadE12"/>
    <property type="match status" value="1"/>
</dbReference>
<dbReference type="Gene3D" id="1.10.540.10">
    <property type="entry name" value="Acyl-CoA dehydrogenase/oxidase, N-terminal domain"/>
    <property type="match status" value="1"/>
</dbReference>
<dbReference type="InterPro" id="IPR006091">
    <property type="entry name" value="Acyl-CoA_Oxase/DH_mid-dom"/>
</dbReference>
<dbReference type="InterPro" id="IPR050741">
    <property type="entry name" value="Acyl-CoA_dehydrogenase"/>
</dbReference>
<evidence type="ECO:0000313" key="14">
    <source>
        <dbReference type="Proteomes" id="UP000290189"/>
    </source>
</evidence>
<evidence type="ECO:0000256" key="5">
    <source>
        <dbReference type="ARBA" id="ARBA00022827"/>
    </source>
</evidence>
<dbReference type="InterPro" id="IPR002575">
    <property type="entry name" value="Aminoglycoside_PTrfase"/>
</dbReference>
<comment type="cofactor">
    <cofactor evidence="1">
        <name>FAD</name>
        <dbReference type="ChEBI" id="CHEBI:57692"/>
    </cofactor>
</comment>
<dbReference type="InterPro" id="IPR009075">
    <property type="entry name" value="AcylCo_DH/oxidase_C"/>
</dbReference>
<evidence type="ECO:0000256" key="6">
    <source>
        <dbReference type="ARBA" id="ARBA00022832"/>
    </source>
</evidence>
<dbReference type="Gene3D" id="3.90.1200.10">
    <property type="match status" value="1"/>
</dbReference>
<evidence type="ECO:0000259" key="10">
    <source>
        <dbReference type="Pfam" id="PF00441"/>
    </source>
</evidence>
<dbReference type="InterPro" id="IPR036250">
    <property type="entry name" value="AcylCo_DH-like_C"/>
</dbReference>
<sequence>MTNVLVRRLYPLRDDVLCFFWNDGMPDKPQLWMWKSFMRSRWSMQTEETRPVPDALGVDVGRLVAYLVDQGVISQERSSSPSLTQFVHGQSNPTYLLVTGAGAELVIRRKPPGKLLQSAHAVEREYRIMKALQGSNVPVPNVLHLCTDPSVIGSVFFVMEYVRGRIFKDPALPTLSRDSRFAVYADLLRVLCNLHSFDYRAAGLSDFGPDPTTYMRRQVHTWTRQYQASKTSEIPDVDELINILNDKLPQRSDESECSIVHGDFRLDNCILHPTEDRIIAILDWELCTLGPSICDISYLCLMYHMPKSPFVPSIQGRWGPQYGIPSESDLLYAYLRLTGRPFDQQLFNACSALACFRLAAICQGVLKRSIQGNASSAHATTVGELCPVLARLDHLPPQLEPFRKCFSSRFFELRSRLLQFMDEVIYPAEAVYERQQQGSTDRWSVPPVMETLKAEARKRGLWNLFLTIKNDRNPQPLTNVEYAPLCEIMGRSILLAPEACNSSAPDTGNMELLALYGTPEQKSQWLEPLLNGSIRSCFGMTEPHVASSDATQVHCSIRKEGDSWVLNGSKWWTSGAMHPSCRLLIVMGKTEPLHTDRWKQQSIVLVPIDTPGVHVVRHLSVFGYDDAPEGHAEIRLVNVRVPLSSLIGRVGQGFEISQARLGPGRIHHCMRAIGAGERALELMCRRAKVRSAFGKRFSAMDAVQQDIASCRIEIDQCRSLILTAASVMDANGNKSARHLLAEVKVTVPTSILNVVDRAIQLHGAAGVSQDTVLARLWAALRCLRIADGPDAVHRVAIGKQELLQCRL</sequence>
<dbReference type="GO" id="GO:0033539">
    <property type="term" value="P:fatty acid beta-oxidation using acyl-CoA dehydrogenase"/>
    <property type="evidence" value="ECO:0007669"/>
    <property type="project" value="TreeGrafter"/>
</dbReference>
<dbReference type="InterPro" id="IPR041726">
    <property type="entry name" value="ACAD10_11_N"/>
</dbReference>
<keyword evidence="8" id="KW-0443">Lipid metabolism</keyword>
<comment type="similarity">
    <text evidence="3">Belongs to the acyl-CoA dehydrogenase family.</text>
</comment>
<name>A0A3P3YF43_PLABS</name>
<feature type="domain" description="Aminoglycoside phosphotransferase" evidence="11">
    <location>
        <begin position="83"/>
        <end position="310"/>
    </location>
</feature>
<dbReference type="InterPro" id="IPR046373">
    <property type="entry name" value="Acyl-CoA_Oxase/DH_mid-dom_sf"/>
</dbReference>
<dbReference type="GO" id="GO:0003995">
    <property type="term" value="F:acyl-CoA dehydrogenase activity"/>
    <property type="evidence" value="ECO:0007669"/>
    <property type="project" value="TreeGrafter"/>
</dbReference>
<evidence type="ECO:0000256" key="4">
    <source>
        <dbReference type="ARBA" id="ARBA00022630"/>
    </source>
</evidence>
<dbReference type="Pfam" id="PF01636">
    <property type="entry name" value="APH"/>
    <property type="match status" value="1"/>
</dbReference>
<organism evidence="13 14">
    <name type="scientific">Plasmodiophora brassicae</name>
    <name type="common">Clubroot disease agent</name>
    <dbReference type="NCBI Taxonomy" id="37360"/>
    <lineage>
        <taxon>Eukaryota</taxon>
        <taxon>Sar</taxon>
        <taxon>Rhizaria</taxon>
        <taxon>Endomyxa</taxon>
        <taxon>Phytomyxea</taxon>
        <taxon>Plasmodiophorida</taxon>
        <taxon>Plasmodiophoridae</taxon>
        <taxon>Plasmodiophora</taxon>
    </lineage>
</organism>
<dbReference type="CDD" id="cd05154">
    <property type="entry name" value="ACAD10_11_N-like"/>
    <property type="match status" value="1"/>
</dbReference>
<comment type="subcellular location">
    <subcellularLocation>
        <location evidence="2">Peroxisome</location>
    </subcellularLocation>
</comment>
<keyword evidence="7" id="KW-0560">Oxidoreductase</keyword>
<dbReference type="GO" id="GO:0005777">
    <property type="term" value="C:peroxisome"/>
    <property type="evidence" value="ECO:0007669"/>
    <property type="project" value="UniProtKB-SubCell"/>
</dbReference>
<dbReference type="Gene3D" id="3.30.200.20">
    <property type="entry name" value="Phosphorylase Kinase, domain 1"/>
    <property type="match status" value="1"/>
</dbReference>
<dbReference type="Gene3D" id="1.20.140.10">
    <property type="entry name" value="Butyryl-CoA Dehydrogenase, subunit A, domain 3"/>
    <property type="match status" value="1"/>
</dbReference>
<proteinExistence type="inferred from homology"/>
<dbReference type="SUPFAM" id="SSF56645">
    <property type="entry name" value="Acyl-CoA dehydrogenase NM domain-like"/>
    <property type="match status" value="1"/>
</dbReference>
<gene>
    <name evidence="13" type="ORF">PLBR_LOCUS5944</name>
</gene>